<proteinExistence type="predicted"/>
<evidence type="ECO:0000313" key="3">
    <source>
        <dbReference type="Proteomes" id="UP000762676"/>
    </source>
</evidence>
<evidence type="ECO:0000313" key="2">
    <source>
        <dbReference type="EMBL" id="GFS26149.1"/>
    </source>
</evidence>
<keyword evidence="1" id="KW-0175">Coiled coil</keyword>
<dbReference type="Proteomes" id="UP000762676">
    <property type="component" value="Unassembled WGS sequence"/>
</dbReference>
<organism evidence="2 3">
    <name type="scientific">Elysia marginata</name>
    <dbReference type="NCBI Taxonomy" id="1093978"/>
    <lineage>
        <taxon>Eukaryota</taxon>
        <taxon>Metazoa</taxon>
        <taxon>Spiralia</taxon>
        <taxon>Lophotrochozoa</taxon>
        <taxon>Mollusca</taxon>
        <taxon>Gastropoda</taxon>
        <taxon>Heterobranchia</taxon>
        <taxon>Euthyneura</taxon>
        <taxon>Panpulmonata</taxon>
        <taxon>Sacoglossa</taxon>
        <taxon>Placobranchoidea</taxon>
        <taxon>Plakobranchidae</taxon>
        <taxon>Elysia</taxon>
    </lineage>
</organism>
<sequence length="215" mass="24338">MFITFSKSNLNIEEGEFNSFLGEKEKDYITTAEELSATAEKIYNKDEELGFSTDDLEISCYGFKFSKLEGKKFFTENGFGVLLKLLRDKKLREQKEAEAKTKIKELNEKLAKSEAEALKILRDKSSEKESLQNALTTANNEKAQLQNTLNTCRSNLSTLTNQSQADQNKQLTEAKTKTLKERKAIPKPKAKKNPLLDLAIKVAGSVIVYKILKEK</sequence>
<feature type="coiled-coil region" evidence="1">
    <location>
        <begin position="89"/>
        <end position="162"/>
    </location>
</feature>
<reference evidence="2 3" key="1">
    <citation type="journal article" date="2021" name="Elife">
        <title>Chloroplast acquisition without the gene transfer in kleptoplastic sea slugs, Plakobranchus ocellatus.</title>
        <authorList>
            <person name="Maeda T."/>
            <person name="Takahashi S."/>
            <person name="Yoshida T."/>
            <person name="Shimamura S."/>
            <person name="Takaki Y."/>
            <person name="Nagai Y."/>
            <person name="Toyoda A."/>
            <person name="Suzuki Y."/>
            <person name="Arimoto A."/>
            <person name="Ishii H."/>
            <person name="Satoh N."/>
            <person name="Nishiyama T."/>
            <person name="Hasebe M."/>
            <person name="Maruyama T."/>
            <person name="Minagawa J."/>
            <person name="Obokata J."/>
            <person name="Shigenobu S."/>
        </authorList>
    </citation>
    <scope>NUCLEOTIDE SEQUENCE [LARGE SCALE GENOMIC DNA]</scope>
</reference>
<dbReference type="EMBL" id="BMAT01010395">
    <property type="protein sequence ID" value="GFS26149.1"/>
    <property type="molecule type" value="Genomic_DNA"/>
</dbReference>
<keyword evidence="3" id="KW-1185">Reference proteome</keyword>
<gene>
    <name evidence="2" type="ORF">ElyMa_005204400</name>
</gene>
<accession>A0AAV4JTY0</accession>
<protein>
    <submittedName>
        <fullName evidence="2">Uncharacterized protein</fullName>
    </submittedName>
</protein>
<evidence type="ECO:0000256" key="1">
    <source>
        <dbReference type="SAM" id="Coils"/>
    </source>
</evidence>
<comment type="caution">
    <text evidence="2">The sequence shown here is derived from an EMBL/GenBank/DDBJ whole genome shotgun (WGS) entry which is preliminary data.</text>
</comment>
<dbReference type="AlphaFoldDB" id="A0AAV4JTY0"/>
<name>A0AAV4JTY0_9GAST</name>